<dbReference type="EMBL" id="BMIR01000014">
    <property type="protein sequence ID" value="GGE47484.1"/>
    <property type="molecule type" value="Genomic_DNA"/>
</dbReference>
<name>A0A8J3DX32_9BACL</name>
<evidence type="ECO:0000313" key="2">
    <source>
        <dbReference type="Proteomes" id="UP000628775"/>
    </source>
</evidence>
<protein>
    <submittedName>
        <fullName evidence="1">Uncharacterized protein</fullName>
    </submittedName>
</protein>
<sequence>MKKTKNIIVRIEEEIRDKFYKIADKNAQNPSLLIRKWIADYINKNEEK</sequence>
<dbReference type="Proteomes" id="UP000628775">
    <property type="component" value="Unassembled WGS sequence"/>
</dbReference>
<accession>A0A8J3DX32</accession>
<gene>
    <name evidence="1" type="ORF">GCM10011391_27870</name>
</gene>
<reference evidence="1" key="2">
    <citation type="submission" date="2020-09" db="EMBL/GenBank/DDBJ databases">
        <authorList>
            <person name="Sun Q."/>
            <person name="Zhou Y."/>
        </authorList>
    </citation>
    <scope>NUCLEOTIDE SEQUENCE</scope>
    <source>
        <strain evidence="1">CGMCC 1.15371</strain>
    </source>
</reference>
<keyword evidence="2" id="KW-1185">Reference proteome</keyword>
<reference evidence="1" key="1">
    <citation type="journal article" date="2014" name="Int. J. Syst. Evol. Microbiol.">
        <title>Complete genome sequence of Corynebacterium casei LMG S-19264T (=DSM 44701T), isolated from a smear-ripened cheese.</title>
        <authorList>
            <consortium name="US DOE Joint Genome Institute (JGI-PGF)"/>
            <person name="Walter F."/>
            <person name="Albersmeier A."/>
            <person name="Kalinowski J."/>
            <person name="Ruckert C."/>
        </authorList>
    </citation>
    <scope>NUCLEOTIDE SEQUENCE</scope>
    <source>
        <strain evidence="1">CGMCC 1.15371</strain>
    </source>
</reference>
<dbReference type="AlphaFoldDB" id="A0A8J3DX32"/>
<evidence type="ECO:0000313" key="1">
    <source>
        <dbReference type="EMBL" id="GGE47484.1"/>
    </source>
</evidence>
<comment type="caution">
    <text evidence="1">The sequence shown here is derived from an EMBL/GenBank/DDBJ whole genome shotgun (WGS) entry which is preliminary data.</text>
</comment>
<dbReference type="RefSeq" id="WP_188695313.1">
    <property type="nucleotide sequence ID" value="NZ_BMIR01000014.1"/>
</dbReference>
<proteinExistence type="predicted"/>
<organism evidence="1 2">
    <name type="scientific">Pullulanibacillus camelliae</name>
    <dbReference type="NCBI Taxonomy" id="1707096"/>
    <lineage>
        <taxon>Bacteria</taxon>
        <taxon>Bacillati</taxon>
        <taxon>Bacillota</taxon>
        <taxon>Bacilli</taxon>
        <taxon>Bacillales</taxon>
        <taxon>Sporolactobacillaceae</taxon>
        <taxon>Pullulanibacillus</taxon>
    </lineage>
</organism>